<keyword evidence="8" id="KW-0812">Transmembrane</keyword>
<keyword evidence="4 7" id="KW-0547">Nucleotide-binding</keyword>
<feature type="binding site" evidence="7">
    <location>
        <position position="54"/>
    </location>
    <ligand>
        <name>ATP</name>
        <dbReference type="ChEBI" id="CHEBI:30616"/>
    </ligand>
</feature>
<keyword evidence="11" id="KW-1185">Reference proteome</keyword>
<dbReference type="GO" id="GO:0005524">
    <property type="term" value="F:ATP binding"/>
    <property type="evidence" value="ECO:0007669"/>
    <property type="project" value="UniProtKB-UniRule"/>
</dbReference>
<dbReference type="Proteomes" id="UP000663720">
    <property type="component" value="Chromosome"/>
</dbReference>
<protein>
    <recommendedName>
        <fullName evidence="1">non-specific serine/threonine protein kinase</fullName>
        <ecNumber evidence="1">2.7.11.1</ecNumber>
    </recommendedName>
</protein>
<evidence type="ECO:0000256" key="2">
    <source>
        <dbReference type="ARBA" id="ARBA00022527"/>
    </source>
</evidence>
<dbReference type="InterPro" id="IPR008271">
    <property type="entry name" value="Ser/Thr_kinase_AS"/>
</dbReference>
<dbReference type="PANTHER" id="PTHR43289">
    <property type="entry name" value="MITOGEN-ACTIVATED PROTEIN KINASE KINASE KINASE 20-RELATED"/>
    <property type="match status" value="1"/>
</dbReference>
<dbReference type="Gene3D" id="1.10.510.10">
    <property type="entry name" value="Transferase(Phosphotransferase) domain 1"/>
    <property type="match status" value="1"/>
</dbReference>
<dbReference type="PROSITE" id="PS00108">
    <property type="entry name" value="PROTEIN_KINASE_ST"/>
    <property type="match status" value="1"/>
</dbReference>
<gene>
    <name evidence="10" type="ORF">dnl_48990</name>
</gene>
<dbReference type="InterPro" id="IPR011009">
    <property type="entry name" value="Kinase-like_dom_sf"/>
</dbReference>
<proteinExistence type="predicted"/>
<evidence type="ECO:0000313" key="10">
    <source>
        <dbReference type="EMBL" id="QTA82522.1"/>
    </source>
</evidence>
<keyword evidence="6 7" id="KW-0067">ATP-binding</keyword>
<keyword evidence="5 10" id="KW-0418">Kinase</keyword>
<dbReference type="EC" id="2.7.11.1" evidence="1"/>
<sequence length="541" mass="61723">MQGFDMTEERNFTGPIKLGKYMIRTEIGKGAMGIVYEGFDPFIERVVALKTIRKDLLDSKEADNLLVRFRREAQAAGRLNHPNIVAVYDYDEDGDVAFIAMEFVQGRSLKEYFDNNERFDLSDIIKIMSQVLGALSYAHENGVVHRDIKPANIILTDNAQVKITDFGIAHIESSNLTQTGMIMGTPNFMSPEQFMGNRVDNRSDIFSAGIILYQFITGENPFDGRTMATIMHKVLNAEPVNPGDLNLHISSELNAVIKKAIAKKPEDRFQNAEDFFNSLNLALHNNLHAATPHRVIEPSPEPDATLILSPEKKIFSYEKAKPAIIICLFLLVTAVISACLYTNIYYAAQLNRQFIQEIKDDFNNNGLSEYKSAQLIIQDISEKIHKAGRLEWTKMITYPEDFKKFLNENIKIPDEKINLCVENNNEEILFEHKNISSNTSRSTKTNKMPVVYKDDIFTARAWIWPDNKIYIIFSSVISEAVYKKDQFEKIAEVFILQASYKQPDLSKIKNINTLCFISIGLLFIISLFAAWYFKRNTSKKI</sequence>
<dbReference type="PROSITE" id="PS00107">
    <property type="entry name" value="PROTEIN_KINASE_ATP"/>
    <property type="match status" value="1"/>
</dbReference>
<evidence type="ECO:0000256" key="1">
    <source>
        <dbReference type="ARBA" id="ARBA00012513"/>
    </source>
</evidence>
<dbReference type="InterPro" id="IPR017441">
    <property type="entry name" value="Protein_kinase_ATP_BS"/>
</dbReference>
<evidence type="ECO:0000259" key="9">
    <source>
        <dbReference type="PROSITE" id="PS50011"/>
    </source>
</evidence>
<dbReference type="EMBL" id="CP061799">
    <property type="protein sequence ID" value="QTA82522.1"/>
    <property type="molecule type" value="Genomic_DNA"/>
</dbReference>
<evidence type="ECO:0000256" key="6">
    <source>
        <dbReference type="ARBA" id="ARBA00022840"/>
    </source>
</evidence>
<feature type="transmembrane region" description="Helical" evidence="8">
    <location>
        <begin position="511"/>
        <end position="533"/>
    </location>
</feature>
<dbReference type="SMART" id="SM00220">
    <property type="entry name" value="S_TKc"/>
    <property type="match status" value="1"/>
</dbReference>
<reference evidence="10" key="1">
    <citation type="journal article" date="2021" name="Microb. Physiol.">
        <title>Proteogenomic Insights into the Physiology of Marine, Sulfate-Reducing, Filamentous Desulfonema limicola and Desulfonema magnum.</title>
        <authorList>
            <person name="Schnaars V."/>
            <person name="Wohlbrand L."/>
            <person name="Scheve S."/>
            <person name="Hinrichs C."/>
            <person name="Reinhardt R."/>
            <person name="Rabus R."/>
        </authorList>
    </citation>
    <scope>NUCLEOTIDE SEQUENCE</scope>
    <source>
        <strain evidence="10">5ac10</strain>
    </source>
</reference>
<evidence type="ECO:0000256" key="8">
    <source>
        <dbReference type="SAM" id="Phobius"/>
    </source>
</evidence>
<organism evidence="10 11">
    <name type="scientific">Desulfonema limicola</name>
    <dbReference type="NCBI Taxonomy" id="45656"/>
    <lineage>
        <taxon>Bacteria</taxon>
        <taxon>Pseudomonadati</taxon>
        <taxon>Thermodesulfobacteriota</taxon>
        <taxon>Desulfobacteria</taxon>
        <taxon>Desulfobacterales</taxon>
        <taxon>Desulfococcaceae</taxon>
        <taxon>Desulfonema</taxon>
    </lineage>
</organism>
<dbReference type="PROSITE" id="PS50011">
    <property type="entry name" value="PROTEIN_KINASE_DOM"/>
    <property type="match status" value="1"/>
</dbReference>
<keyword evidence="8" id="KW-1133">Transmembrane helix</keyword>
<dbReference type="FunFam" id="1.10.510.10:FF:000021">
    <property type="entry name" value="Serine/threonine protein kinase"/>
    <property type="match status" value="1"/>
</dbReference>
<dbReference type="SUPFAM" id="SSF56112">
    <property type="entry name" value="Protein kinase-like (PK-like)"/>
    <property type="match status" value="1"/>
</dbReference>
<evidence type="ECO:0000256" key="4">
    <source>
        <dbReference type="ARBA" id="ARBA00022741"/>
    </source>
</evidence>
<dbReference type="GO" id="GO:0004674">
    <property type="term" value="F:protein serine/threonine kinase activity"/>
    <property type="evidence" value="ECO:0007669"/>
    <property type="project" value="UniProtKB-KW"/>
</dbReference>
<evidence type="ECO:0000256" key="5">
    <source>
        <dbReference type="ARBA" id="ARBA00022777"/>
    </source>
</evidence>
<feature type="transmembrane region" description="Helical" evidence="8">
    <location>
        <begin position="323"/>
        <end position="346"/>
    </location>
</feature>
<evidence type="ECO:0000313" key="11">
    <source>
        <dbReference type="Proteomes" id="UP000663720"/>
    </source>
</evidence>
<dbReference type="PANTHER" id="PTHR43289:SF34">
    <property type="entry name" value="SERINE_THREONINE-PROTEIN KINASE YBDM-RELATED"/>
    <property type="match status" value="1"/>
</dbReference>
<keyword evidence="3" id="KW-0808">Transferase</keyword>
<dbReference type="CDD" id="cd14014">
    <property type="entry name" value="STKc_PknB_like"/>
    <property type="match status" value="1"/>
</dbReference>
<keyword evidence="8" id="KW-0472">Membrane</keyword>
<accession>A0A975BBT5</accession>
<dbReference type="InterPro" id="IPR000719">
    <property type="entry name" value="Prot_kinase_dom"/>
</dbReference>
<feature type="domain" description="Protein kinase" evidence="9">
    <location>
        <begin position="21"/>
        <end position="287"/>
    </location>
</feature>
<keyword evidence="2" id="KW-0723">Serine/threonine-protein kinase</keyword>
<evidence type="ECO:0000256" key="3">
    <source>
        <dbReference type="ARBA" id="ARBA00022679"/>
    </source>
</evidence>
<dbReference type="KEGG" id="dli:dnl_48990"/>
<dbReference type="AlphaFoldDB" id="A0A975BBT5"/>
<name>A0A975BBT5_9BACT</name>
<dbReference type="Pfam" id="PF00069">
    <property type="entry name" value="Pkinase"/>
    <property type="match status" value="1"/>
</dbReference>
<evidence type="ECO:0000256" key="7">
    <source>
        <dbReference type="PROSITE-ProRule" id="PRU10141"/>
    </source>
</evidence>
<dbReference type="Gene3D" id="3.30.200.20">
    <property type="entry name" value="Phosphorylase Kinase, domain 1"/>
    <property type="match status" value="1"/>
</dbReference>